<evidence type="ECO:0000313" key="1">
    <source>
        <dbReference type="EMBL" id="KAF6156910.1"/>
    </source>
</evidence>
<accession>A0A7J7MQ37</accession>
<organism evidence="1 2">
    <name type="scientific">Kingdonia uniflora</name>
    <dbReference type="NCBI Taxonomy" id="39325"/>
    <lineage>
        <taxon>Eukaryota</taxon>
        <taxon>Viridiplantae</taxon>
        <taxon>Streptophyta</taxon>
        <taxon>Embryophyta</taxon>
        <taxon>Tracheophyta</taxon>
        <taxon>Spermatophyta</taxon>
        <taxon>Magnoliopsida</taxon>
        <taxon>Ranunculales</taxon>
        <taxon>Circaeasteraceae</taxon>
        <taxon>Kingdonia</taxon>
    </lineage>
</organism>
<comment type="caution">
    <text evidence="1">The sequence shown here is derived from an EMBL/GenBank/DDBJ whole genome shotgun (WGS) entry which is preliminary data.</text>
</comment>
<dbReference type="AlphaFoldDB" id="A0A7J7MQ37"/>
<dbReference type="EMBL" id="JACGCM010001291">
    <property type="protein sequence ID" value="KAF6156910.1"/>
    <property type="molecule type" value="Genomic_DNA"/>
</dbReference>
<evidence type="ECO:0000313" key="2">
    <source>
        <dbReference type="Proteomes" id="UP000541444"/>
    </source>
</evidence>
<name>A0A7J7MQ37_9MAGN</name>
<gene>
    <name evidence="1" type="ORF">GIB67_005572</name>
</gene>
<protein>
    <submittedName>
        <fullName evidence="1">Uncharacterized protein</fullName>
    </submittedName>
</protein>
<sequence length="84" mass="9440">MELVQSLISAFTAQGASSTFASNDNTTSEVLKVLQDMVNSYEIDEPLFFKGLKLLRGKYEHNYKVIFLGLESERCLGFLQTLLS</sequence>
<proteinExistence type="predicted"/>
<dbReference type="OrthoDB" id="6278596at2759"/>
<keyword evidence="2" id="KW-1185">Reference proteome</keyword>
<reference evidence="1 2" key="1">
    <citation type="journal article" date="2020" name="IScience">
        <title>Genome Sequencing of the Endangered Kingdonia uniflora (Circaeasteraceae, Ranunculales) Reveals Potential Mechanisms of Evolutionary Specialization.</title>
        <authorList>
            <person name="Sun Y."/>
            <person name="Deng T."/>
            <person name="Zhang A."/>
            <person name="Moore M.J."/>
            <person name="Landis J.B."/>
            <person name="Lin N."/>
            <person name="Zhang H."/>
            <person name="Zhang X."/>
            <person name="Huang J."/>
            <person name="Zhang X."/>
            <person name="Sun H."/>
            <person name="Wang H."/>
        </authorList>
    </citation>
    <scope>NUCLEOTIDE SEQUENCE [LARGE SCALE GENOMIC DNA]</scope>
    <source>
        <strain evidence="1">TB1705</strain>
        <tissue evidence="1">Leaf</tissue>
    </source>
</reference>
<dbReference type="Proteomes" id="UP000541444">
    <property type="component" value="Unassembled WGS sequence"/>
</dbReference>